<dbReference type="EMBL" id="PSKQ01000021">
    <property type="protein sequence ID" value="MBE8721732.1"/>
    <property type="molecule type" value="Genomic_DNA"/>
</dbReference>
<evidence type="ECO:0000313" key="1">
    <source>
        <dbReference type="EMBL" id="MBE8721732.1"/>
    </source>
</evidence>
<dbReference type="Gene3D" id="3.10.129.10">
    <property type="entry name" value="Hotdog Thioesterase"/>
    <property type="match status" value="1"/>
</dbReference>
<accession>A0ABR9TAN7</accession>
<organism evidence="1 2">
    <name type="scientific">Sphingobacterium pedocola</name>
    <dbReference type="NCBI Taxonomy" id="2082722"/>
    <lineage>
        <taxon>Bacteria</taxon>
        <taxon>Pseudomonadati</taxon>
        <taxon>Bacteroidota</taxon>
        <taxon>Sphingobacteriia</taxon>
        <taxon>Sphingobacteriales</taxon>
        <taxon>Sphingobacteriaceae</taxon>
        <taxon>Sphingobacterium</taxon>
    </lineage>
</organism>
<dbReference type="Proteomes" id="UP000618319">
    <property type="component" value="Unassembled WGS sequence"/>
</dbReference>
<keyword evidence="2" id="KW-1185">Reference proteome</keyword>
<dbReference type="SUPFAM" id="SSF54637">
    <property type="entry name" value="Thioesterase/thiol ester dehydrase-isomerase"/>
    <property type="match status" value="1"/>
</dbReference>
<dbReference type="Pfam" id="PF22817">
    <property type="entry name" value="ApeP-like"/>
    <property type="match status" value="1"/>
</dbReference>
<reference evidence="1 2" key="1">
    <citation type="submission" date="2018-02" db="EMBL/GenBank/DDBJ databases">
        <title>Sphingobacterium KA21.</title>
        <authorList>
            <person name="Vasarhelyi B.M."/>
            <person name="Deshmukh S."/>
            <person name="Balint B."/>
            <person name="Kukolya J."/>
        </authorList>
    </citation>
    <scope>NUCLEOTIDE SEQUENCE [LARGE SCALE GENOMIC DNA]</scope>
    <source>
        <strain evidence="1 2">Ka21</strain>
    </source>
</reference>
<name>A0ABR9TAN7_9SPHI</name>
<evidence type="ECO:0000313" key="2">
    <source>
        <dbReference type="Proteomes" id="UP000618319"/>
    </source>
</evidence>
<protein>
    <submittedName>
        <fullName evidence="1">ABC transporter permease</fullName>
    </submittedName>
</protein>
<comment type="caution">
    <text evidence="1">The sequence shown here is derived from an EMBL/GenBank/DDBJ whole genome shotgun (WGS) entry which is preliminary data.</text>
</comment>
<gene>
    <name evidence="1" type="ORF">C4F40_13480</name>
</gene>
<dbReference type="InterPro" id="IPR029069">
    <property type="entry name" value="HotDog_dom_sf"/>
</dbReference>
<sequence length="153" mass="17132">MSSAGNMIEIQAFLPHRKPMLMVDHIVEISPDHVICHFLIQRDNILLAEGFLDESGLVENMAQVCSSIVGQTYYEKDYNAEVDERAIGFISGIKSLRILALPQLGDLLITEATLSSQFDGTDYSICTMQVFSRVGESRCAEAEINLFLKMRNK</sequence>
<proteinExistence type="predicted"/>
<dbReference type="InterPro" id="IPR016776">
    <property type="entry name" value="ApeP-like_dehydratase"/>
</dbReference>